<keyword evidence="2" id="KW-1185">Reference proteome</keyword>
<dbReference type="Proteomes" id="UP000007755">
    <property type="component" value="Unassembled WGS sequence"/>
</dbReference>
<proteinExistence type="predicted"/>
<accession>F4WHX9</accession>
<protein>
    <submittedName>
        <fullName evidence="1">Uncharacterized protein</fullName>
    </submittedName>
</protein>
<organism evidence="2">
    <name type="scientific">Acromyrmex echinatior</name>
    <name type="common">Panamanian leafcutter ant</name>
    <name type="synonym">Acromyrmex octospinosus echinatior</name>
    <dbReference type="NCBI Taxonomy" id="103372"/>
    <lineage>
        <taxon>Eukaryota</taxon>
        <taxon>Metazoa</taxon>
        <taxon>Ecdysozoa</taxon>
        <taxon>Arthropoda</taxon>
        <taxon>Hexapoda</taxon>
        <taxon>Insecta</taxon>
        <taxon>Pterygota</taxon>
        <taxon>Neoptera</taxon>
        <taxon>Endopterygota</taxon>
        <taxon>Hymenoptera</taxon>
        <taxon>Apocrita</taxon>
        <taxon>Aculeata</taxon>
        <taxon>Formicoidea</taxon>
        <taxon>Formicidae</taxon>
        <taxon>Myrmicinae</taxon>
        <taxon>Acromyrmex</taxon>
    </lineage>
</organism>
<evidence type="ECO:0000313" key="2">
    <source>
        <dbReference type="Proteomes" id="UP000007755"/>
    </source>
</evidence>
<evidence type="ECO:0000313" key="1">
    <source>
        <dbReference type="EMBL" id="EGI66208.1"/>
    </source>
</evidence>
<reference evidence="1" key="1">
    <citation type="submission" date="2011-02" db="EMBL/GenBank/DDBJ databases">
        <title>The genome of the leaf-cutting ant Acromyrmex echinatior suggests key adaptations to social evolution and fungus farming.</title>
        <authorList>
            <person name="Nygaard S."/>
            <person name="Zhang G."/>
        </authorList>
    </citation>
    <scope>NUCLEOTIDE SEQUENCE</scope>
</reference>
<dbReference type="InParanoid" id="F4WHX9"/>
<sequence>MRVVRGSRWKTVSLYLQLCNRWTASPDRRACPEFSRQKSLLIGQHPRNFRVCNLEDWRKRENLLNATVFCAVSDLLECRKKDREMNARIEKIKVDVGVSHTAGMKDGKRIYKALRIVLNNDDDVSLCNSDASLSPDIIGLVSSLPVPFCIEYLGKPQVDIVLQNGASSDTRFSSGEKRKTYWLSAKLSNGRSKRNTLN</sequence>
<name>F4WHX9_ACREC</name>
<dbReference type="AlphaFoldDB" id="F4WHX9"/>
<gene>
    <name evidence="1" type="ORF">G5I_05326</name>
</gene>
<dbReference type="EMBL" id="GL888170">
    <property type="protein sequence ID" value="EGI66208.1"/>
    <property type="molecule type" value="Genomic_DNA"/>
</dbReference>